<dbReference type="WBParaSite" id="Pan_g19249.t1">
    <property type="protein sequence ID" value="Pan_g19249.t1"/>
    <property type="gene ID" value="Pan_g19249"/>
</dbReference>
<dbReference type="Gene3D" id="1.10.225.10">
    <property type="entry name" value="Saposin-like"/>
    <property type="match status" value="1"/>
</dbReference>
<organism evidence="2 3">
    <name type="scientific">Panagrellus redivivus</name>
    <name type="common">Microworm</name>
    <dbReference type="NCBI Taxonomy" id="6233"/>
    <lineage>
        <taxon>Eukaryota</taxon>
        <taxon>Metazoa</taxon>
        <taxon>Ecdysozoa</taxon>
        <taxon>Nematoda</taxon>
        <taxon>Chromadorea</taxon>
        <taxon>Rhabditida</taxon>
        <taxon>Tylenchina</taxon>
        <taxon>Panagrolaimomorpha</taxon>
        <taxon>Panagrolaimoidea</taxon>
        <taxon>Panagrolaimidae</taxon>
        <taxon>Panagrellus</taxon>
    </lineage>
</organism>
<keyword evidence="1" id="KW-0732">Signal</keyword>
<proteinExistence type="predicted"/>
<evidence type="ECO:0000313" key="3">
    <source>
        <dbReference type="WBParaSite" id="Pan_g19249.t1"/>
    </source>
</evidence>
<reference evidence="3" key="2">
    <citation type="submission" date="2020-10" db="UniProtKB">
        <authorList>
            <consortium name="WormBaseParasite"/>
        </authorList>
    </citation>
    <scope>IDENTIFICATION</scope>
</reference>
<dbReference type="PROSITE" id="PS51257">
    <property type="entry name" value="PROKAR_LIPOPROTEIN"/>
    <property type="match status" value="1"/>
</dbReference>
<dbReference type="Proteomes" id="UP000492821">
    <property type="component" value="Unassembled WGS sequence"/>
</dbReference>
<feature type="chain" id="PRO_5028977786" evidence="1">
    <location>
        <begin position="20"/>
        <end position="168"/>
    </location>
</feature>
<evidence type="ECO:0000256" key="1">
    <source>
        <dbReference type="SAM" id="SignalP"/>
    </source>
</evidence>
<dbReference type="AlphaFoldDB" id="A0A7E4VC45"/>
<name>A0A7E4VC45_PANRE</name>
<sequence>MCQKKALLNLFLLFTVVGCHNPNQFGEKTNKYTHYVQNNTGNPSSTLACTMCMKIAELTTSLLQKFKITDEDTDSRLRFISESVRNVVESDVKTGYCDQLGLFKNICHQLVDNYFSDMYQLMNPTGQGESLTYLDLCLQMKLCDIVGDLGCEHSPDTSMPVYRMKSEL</sequence>
<evidence type="ECO:0000313" key="2">
    <source>
        <dbReference type="Proteomes" id="UP000492821"/>
    </source>
</evidence>
<reference evidence="2" key="1">
    <citation type="journal article" date="2013" name="Genetics">
        <title>The draft genome and transcriptome of Panagrellus redivivus are shaped by the harsh demands of a free-living lifestyle.</title>
        <authorList>
            <person name="Srinivasan J."/>
            <person name="Dillman A.R."/>
            <person name="Macchietto M.G."/>
            <person name="Heikkinen L."/>
            <person name="Lakso M."/>
            <person name="Fracchia K.M."/>
            <person name="Antoshechkin I."/>
            <person name="Mortazavi A."/>
            <person name="Wong G."/>
            <person name="Sternberg P.W."/>
        </authorList>
    </citation>
    <scope>NUCLEOTIDE SEQUENCE [LARGE SCALE GENOMIC DNA]</scope>
    <source>
        <strain evidence="2">MT8872</strain>
    </source>
</reference>
<keyword evidence="2" id="KW-1185">Reference proteome</keyword>
<protein>
    <submittedName>
        <fullName evidence="3">Saposin B-type domain-containing protein</fullName>
    </submittedName>
</protein>
<feature type="signal peptide" evidence="1">
    <location>
        <begin position="1"/>
        <end position="19"/>
    </location>
</feature>
<accession>A0A7E4VC45</accession>